<accession>A0A0B7BAA6</accession>
<dbReference type="AlphaFoldDB" id="A0A0B7BAA6"/>
<sequence>MISVSRWLNTLIILPIRHPVILRNSLNCWIHPSVSVSSSNRQLQRNLQDVIRIHFQLIDDQYKPVCYLLLLLTP</sequence>
<organism evidence="1">
    <name type="scientific">Arion vulgaris</name>
    <dbReference type="NCBI Taxonomy" id="1028688"/>
    <lineage>
        <taxon>Eukaryota</taxon>
        <taxon>Metazoa</taxon>
        <taxon>Spiralia</taxon>
        <taxon>Lophotrochozoa</taxon>
        <taxon>Mollusca</taxon>
        <taxon>Gastropoda</taxon>
        <taxon>Heterobranchia</taxon>
        <taxon>Euthyneura</taxon>
        <taxon>Panpulmonata</taxon>
        <taxon>Eupulmonata</taxon>
        <taxon>Stylommatophora</taxon>
        <taxon>Helicina</taxon>
        <taxon>Arionoidea</taxon>
        <taxon>Arionidae</taxon>
        <taxon>Arion</taxon>
    </lineage>
</organism>
<feature type="non-terminal residue" evidence="1">
    <location>
        <position position="74"/>
    </location>
</feature>
<name>A0A0B7BAA6_9EUPU</name>
<reference evidence="1" key="1">
    <citation type="submission" date="2014-12" db="EMBL/GenBank/DDBJ databases">
        <title>Insight into the proteome of Arion vulgaris.</title>
        <authorList>
            <person name="Aradska J."/>
            <person name="Bulat T."/>
            <person name="Smidak R."/>
            <person name="Sarate P."/>
            <person name="Gangsoo J."/>
            <person name="Sialana F."/>
            <person name="Bilban M."/>
            <person name="Lubec G."/>
        </authorList>
    </citation>
    <scope>NUCLEOTIDE SEQUENCE</scope>
    <source>
        <tissue evidence="1">Skin</tissue>
    </source>
</reference>
<proteinExistence type="predicted"/>
<protein>
    <submittedName>
        <fullName evidence="1">Uncharacterized protein</fullName>
    </submittedName>
</protein>
<evidence type="ECO:0000313" key="1">
    <source>
        <dbReference type="EMBL" id="CEK89842.1"/>
    </source>
</evidence>
<gene>
    <name evidence="1" type="primary">ORF173286</name>
</gene>
<dbReference type="EMBL" id="HACG01042977">
    <property type="protein sequence ID" value="CEK89842.1"/>
    <property type="molecule type" value="Transcribed_RNA"/>
</dbReference>